<proteinExistence type="predicted"/>
<keyword evidence="2" id="KW-1185">Reference proteome</keyword>
<dbReference type="EMBL" id="JAQGLA010000002">
    <property type="protein sequence ID" value="MDA3624280.1"/>
    <property type="molecule type" value="Genomic_DNA"/>
</dbReference>
<comment type="caution">
    <text evidence="1">The sequence shown here is derived from an EMBL/GenBank/DDBJ whole genome shotgun (WGS) entry which is preliminary data.</text>
</comment>
<accession>A0ABT4URD0</accession>
<sequence>MNAPTKRPRAHGYAKYKLDGCRCDVCRKACSDYTRYRTRQNAYGRPAFVDAEPVRTHVRALQAVGMGWRRIADEAGVGRSVMKKLLFGCPSRGMGPSKRIRPDTAEKLLAVRVTLADHAVIDGTGTRRRLQGLVAIGWSQAKLAAELGMSPSNLGRVIAAEHVLVSTARAMQRLYDRLWSTAPPEETHRDQITASRARRHALRHRWPVPMAWDDDTIDDPAARPSGAFRGAA</sequence>
<organism evidence="1 2">
    <name type="scientific">Saccharopolyspora oryzae</name>
    <dbReference type="NCBI Taxonomy" id="2997343"/>
    <lineage>
        <taxon>Bacteria</taxon>
        <taxon>Bacillati</taxon>
        <taxon>Actinomycetota</taxon>
        <taxon>Actinomycetes</taxon>
        <taxon>Pseudonocardiales</taxon>
        <taxon>Pseudonocardiaceae</taxon>
        <taxon>Saccharopolyspora</taxon>
    </lineage>
</organism>
<gene>
    <name evidence="1" type="ORF">OU415_02460</name>
</gene>
<protein>
    <recommendedName>
        <fullName evidence="3">Helix-turn-helix domain-containing protein</fullName>
    </recommendedName>
</protein>
<reference evidence="1 2" key="1">
    <citation type="submission" date="2022-11" db="EMBL/GenBank/DDBJ databases">
        <title>Draft genome sequence of Saccharopolyspora sp. WRP15-2 isolated from rhizosphere soils of wild rice in Thailand.</title>
        <authorList>
            <person name="Duangmal K."/>
            <person name="Kammanee S."/>
            <person name="Muangham S."/>
        </authorList>
    </citation>
    <scope>NUCLEOTIDE SEQUENCE [LARGE SCALE GENOMIC DNA]</scope>
    <source>
        <strain evidence="1 2">WRP15-2</strain>
    </source>
</reference>
<evidence type="ECO:0000313" key="1">
    <source>
        <dbReference type="EMBL" id="MDA3624280.1"/>
    </source>
</evidence>
<evidence type="ECO:0008006" key="3">
    <source>
        <dbReference type="Google" id="ProtNLM"/>
    </source>
</evidence>
<name>A0ABT4URD0_9PSEU</name>
<dbReference type="RefSeq" id="WP_270946843.1">
    <property type="nucleotide sequence ID" value="NZ_JAQGLA010000002.1"/>
</dbReference>
<dbReference type="Proteomes" id="UP001210380">
    <property type="component" value="Unassembled WGS sequence"/>
</dbReference>
<evidence type="ECO:0000313" key="2">
    <source>
        <dbReference type="Proteomes" id="UP001210380"/>
    </source>
</evidence>